<dbReference type="PANTHER" id="PTHR13370">
    <property type="entry name" value="RNA METHYLASE-RELATED"/>
    <property type="match status" value="1"/>
</dbReference>
<dbReference type="Pfam" id="PF01555">
    <property type="entry name" value="N6_N4_Mtase"/>
    <property type="match status" value="1"/>
</dbReference>
<evidence type="ECO:0000256" key="1">
    <source>
        <dbReference type="ARBA" id="ARBA00006594"/>
    </source>
</evidence>
<dbReference type="SUPFAM" id="SSF53335">
    <property type="entry name" value="S-adenosyl-L-methionine-dependent methyltransferases"/>
    <property type="match status" value="1"/>
</dbReference>
<dbReference type="InterPro" id="IPR029063">
    <property type="entry name" value="SAM-dependent_MTases_sf"/>
</dbReference>
<comment type="similarity">
    <text evidence="1 4">Belongs to the N(4)/N(6)-methyltransferase family.</text>
</comment>
<dbReference type="Proteomes" id="UP000316905">
    <property type="component" value="Unassembled WGS sequence"/>
</dbReference>
<sequence>MSTVIKRVIGDATLYLGDCLEVLPMLSGVDALITDPPYGINENSKKVASRSNTAKAKDYGVFDWDKSAPTAELIELMRSKAKWHALFGGNYFDLPATSCWLVWDKLNTGDFADCELAWTNWPKAVRRIQWRWNGMIRQGNEERFHPTQKPLAVMKWVIDLCPSAQTVLDPFMGSGTTGVAAIQMGRKFIGIERDERYFETACKRIEEAMRQVDMFTCQAQESPVTNDLFSEGVA</sequence>
<dbReference type="InterPro" id="IPR001091">
    <property type="entry name" value="RM_Methyltransferase"/>
</dbReference>
<evidence type="ECO:0000259" key="5">
    <source>
        <dbReference type="Pfam" id="PF01555"/>
    </source>
</evidence>
<dbReference type="InterPro" id="IPR002941">
    <property type="entry name" value="DNA_methylase_N4/N6"/>
</dbReference>
<dbReference type="RefSeq" id="WP_145145532.1">
    <property type="nucleotide sequence ID" value="NZ_VLKY01000021.1"/>
</dbReference>
<evidence type="ECO:0000256" key="4">
    <source>
        <dbReference type="RuleBase" id="RU362026"/>
    </source>
</evidence>
<keyword evidence="3 6" id="KW-0808">Transferase</keyword>
<dbReference type="EC" id="2.1.1.-" evidence="4"/>
<evidence type="ECO:0000313" key="7">
    <source>
        <dbReference type="Proteomes" id="UP000316905"/>
    </source>
</evidence>
<dbReference type="GO" id="GO:0005737">
    <property type="term" value="C:cytoplasm"/>
    <property type="evidence" value="ECO:0007669"/>
    <property type="project" value="TreeGrafter"/>
</dbReference>
<feature type="domain" description="DNA methylase N-4/N-6" evidence="5">
    <location>
        <begin position="137"/>
        <end position="201"/>
    </location>
</feature>
<evidence type="ECO:0000256" key="2">
    <source>
        <dbReference type="ARBA" id="ARBA00022603"/>
    </source>
</evidence>
<dbReference type="GO" id="GO:0008170">
    <property type="term" value="F:N-methyltransferase activity"/>
    <property type="evidence" value="ECO:0007669"/>
    <property type="project" value="InterPro"/>
</dbReference>
<accession>A0A562PUD1</accession>
<dbReference type="GO" id="GO:0032259">
    <property type="term" value="P:methylation"/>
    <property type="evidence" value="ECO:0007669"/>
    <property type="project" value="UniProtKB-KW"/>
</dbReference>
<evidence type="ECO:0000256" key="3">
    <source>
        <dbReference type="ARBA" id="ARBA00022679"/>
    </source>
</evidence>
<reference evidence="6 7" key="1">
    <citation type="journal article" date="2015" name="Stand. Genomic Sci.">
        <title>Genomic Encyclopedia of Bacterial and Archaeal Type Strains, Phase III: the genomes of soil and plant-associated and newly described type strains.</title>
        <authorList>
            <person name="Whitman W.B."/>
            <person name="Woyke T."/>
            <person name="Klenk H.P."/>
            <person name="Zhou Y."/>
            <person name="Lilburn T.G."/>
            <person name="Beck B.J."/>
            <person name="De Vos P."/>
            <person name="Vandamme P."/>
            <person name="Eisen J.A."/>
            <person name="Garrity G."/>
            <person name="Hugenholtz P."/>
            <person name="Kyrpides N.C."/>
        </authorList>
    </citation>
    <scope>NUCLEOTIDE SEQUENCE [LARGE SCALE GENOMIC DNA]</scope>
    <source>
        <strain evidence="6 7">CGMCC 1.6858</strain>
    </source>
</reference>
<dbReference type="AlphaFoldDB" id="A0A562PUD1"/>
<evidence type="ECO:0000313" key="6">
    <source>
        <dbReference type="EMBL" id="TWI48051.1"/>
    </source>
</evidence>
<dbReference type="PANTHER" id="PTHR13370:SF3">
    <property type="entry name" value="TRNA (GUANINE(10)-N2)-METHYLTRANSFERASE HOMOLOG"/>
    <property type="match status" value="1"/>
</dbReference>
<gene>
    <name evidence="6" type="ORF">IQ22_04244</name>
</gene>
<dbReference type="Gene3D" id="3.40.50.150">
    <property type="entry name" value="Vaccinia Virus protein VP39"/>
    <property type="match status" value="2"/>
</dbReference>
<name>A0A562PUD1_9PSED</name>
<dbReference type="PRINTS" id="PR00508">
    <property type="entry name" value="S21N4MTFRASE"/>
</dbReference>
<dbReference type="OrthoDB" id="9816043at2"/>
<dbReference type="InterPro" id="IPR002052">
    <property type="entry name" value="DNA_methylase_N6_adenine_CS"/>
</dbReference>
<dbReference type="GO" id="GO:0003677">
    <property type="term" value="F:DNA binding"/>
    <property type="evidence" value="ECO:0007669"/>
    <property type="project" value="InterPro"/>
</dbReference>
<keyword evidence="2 6" id="KW-0489">Methyltransferase</keyword>
<protein>
    <recommendedName>
        <fullName evidence="4">Methyltransferase</fullName>
        <ecNumber evidence="4">2.1.1.-</ecNumber>
    </recommendedName>
</protein>
<dbReference type="GO" id="GO:0009007">
    <property type="term" value="F:site-specific DNA-methyltransferase (adenine-specific) activity"/>
    <property type="evidence" value="ECO:0007669"/>
    <property type="project" value="TreeGrafter"/>
</dbReference>
<proteinExistence type="inferred from homology"/>
<keyword evidence="7" id="KW-1185">Reference proteome</keyword>
<dbReference type="PROSITE" id="PS00092">
    <property type="entry name" value="N6_MTASE"/>
    <property type="match status" value="1"/>
</dbReference>
<organism evidence="6 7">
    <name type="scientific">Pseudomonas duriflava</name>
    <dbReference type="NCBI Taxonomy" id="459528"/>
    <lineage>
        <taxon>Bacteria</taxon>
        <taxon>Pseudomonadati</taxon>
        <taxon>Pseudomonadota</taxon>
        <taxon>Gammaproteobacteria</taxon>
        <taxon>Pseudomonadales</taxon>
        <taxon>Pseudomonadaceae</taxon>
        <taxon>Pseudomonas</taxon>
    </lineage>
</organism>
<dbReference type="EMBL" id="VLKY01000021">
    <property type="protein sequence ID" value="TWI48051.1"/>
    <property type="molecule type" value="Genomic_DNA"/>
</dbReference>
<comment type="caution">
    <text evidence="6">The sequence shown here is derived from an EMBL/GenBank/DDBJ whole genome shotgun (WGS) entry which is preliminary data.</text>
</comment>